<dbReference type="AlphaFoldDB" id="A0A1X1UJH6"/>
<organism evidence="2 3">
    <name type="scientific">Mycobacterium fragae</name>
    <dbReference type="NCBI Taxonomy" id="1260918"/>
    <lineage>
        <taxon>Bacteria</taxon>
        <taxon>Bacillati</taxon>
        <taxon>Actinomycetota</taxon>
        <taxon>Actinomycetes</taxon>
        <taxon>Mycobacteriales</taxon>
        <taxon>Mycobacteriaceae</taxon>
        <taxon>Mycobacterium</taxon>
    </lineage>
</organism>
<keyword evidence="3" id="KW-1185">Reference proteome</keyword>
<sequence length="315" mass="36430">MTTYFHSLALDRQNVENKAAGRKVQPSISEGRLEKFHQSAIELLLHHPLAEVVEVIDWVYIDCNGYLPQSLVDRNKDHKLTRLRQILNCYEGLREAMTTGIPRPSDQQPKKVDPTEVDELMAAFTEFRASHGDLDISEFRLNNWRKTFRIMLRKYPVQDIKAVIAAIRGMPDYIDQGRYRNAYALNRPGEWEDLREVVKTHELIKTTEAAQPQVVPSRKADADDWVDEDDARRPGRPQSSRNDPWETYPNRPRRAKDPQHRGQAITFSDPERIKLRRLRYEAGLPTSDVGPATGDAKRLCVRDVLDAHRQEMRDG</sequence>
<name>A0A1X1UJH6_9MYCO</name>
<protein>
    <submittedName>
        <fullName evidence="2">Uncharacterized protein</fullName>
    </submittedName>
</protein>
<dbReference type="Proteomes" id="UP000194000">
    <property type="component" value="Unassembled WGS sequence"/>
</dbReference>
<comment type="caution">
    <text evidence="2">The sequence shown here is derived from an EMBL/GenBank/DDBJ whole genome shotgun (WGS) entry which is preliminary data.</text>
</comment>
<reference evidence="2 3" key="1">
    <citation type="submission" date="2016-01" db="EMBL/GenBank/DDBJ databases">
        <title>The new phylogeny of the genus Mycobacterium.</title>
        <authorList>
            <person name="Tarcisio F."/>
            <person name="Conor M."/>
            <person name="Antonella G."/>
            <person name="Elisabetta G."/>
            <person name="Giulia F.S."/>
            <person name="Sara T."/>
            <person name="Anna F."/>
            <person name="Clotilde B."/>
            <person name="Roberto B."/>
            <person name="Veronica D.S."/>
            <person name="Fabio R."/>
            <person name="Monica P."/>
            <person name="Olivier J."/>
            <person name="Enrico T."/>
            <person name="Nicola S."/>
        </authorList>
    </citation>
    <scope>NUCLEOTIDE SEQUENCE [LARGE SCALE GENOMIC DNA]</scope>
    <source>
        <strain evidence="2 3">DSM 45731</strain>
    </source>
</reference>
<feature type="region of interest" description="Disordered" evidence="1">
    <location>
        <begin position="208"/>
        <end position="269"/>
    </location>
</feature>
<dbReference type="RefSeq" id="WP_227370942.1">
    <property type="nucleotide sequence ID" value="NZ_JACKVI010000012.1"/>
</dbReference>
<evidence type="ECO:0000313" key="3">
    <source>
        <dbReference type="Proteomes" id="UP000194000"/>
    </source>
</evidence>
<accession>A0A1X1UJH6</accession>
<evidence type="ECO:0000313" key="2">
    <source>
        <dbReference type="EMBL" id="ORV56799.1"/>
    </source>
</evidence>
<gene>
    <name evidence="2" type="ORF">AWC06_00885</name>
</gene>
<dbReference type="EMBL" id="LQOW01000031">
    <property type="protein sequence ID" value="ORV56799.1"/>
    <property type="molecule type" value="Genomic_DNA"/>
</dbReference>
<evidence type="ECO:0000256" key="1">
    <source>
        <dbReference type="SAM" id="MobiDB-lite"/>
    </source>
</evidence>
<proteinExistence type="predicted"/>